<proteinExistence type="predicted"/>
<sequence length="367" mass="41764">MVSFLSTWLLVAQLLVTTSAYRGGKFVHDGEDFTMAYEVDNEGKAKLSFKVPGQAAFTSASYPLHEPRNIYTVEFTGSFEGVRYWYKRIRGLYQAAHIKDDDLTVLSLMNSDILLAKFEGRELKFTRQPDSSPLDAQYIGEYVHVGDDFIMSYALSRDGNVKFSFKVPGQPTFTSVSHSLHGPSHVYTVDFTGSFEGVRYWYKRIRGIHQEVHIKDNDLTALSFVNDDILFAKFEGQELKFTRRSDRVPFNAQYIGRFVYDGDDFTMAFELDDEGRAKFSYKVPGKPAFTSIAYPVTGGPNTYAIDFTGSFEGVRHWYKRIRGIHQGVDIKDGDLTSLILTDGGIVATFEGLEFRFTRRPYPRANLR</sequence>
<evidence type="ECO:0000313" key="3">
    <source>
        <dbReference type="Proteomes" id="UP000574390"/>
    </source>
</evidence>
<dbReference type="AlphaFoldDB" id="A0A7J6TCM4"/>
<keyword evidence="1" id="KW-0732">Signal</keyword>
<evidence type="ECO:0000313" key="2">
    <source>
        <dbReference type="EMBL" id="KAF4742156.1"/>
    </source>
</evidence>
<feature type="signal peptide" evidence="1">
    <location>
        <begin position="1"/>
        <end position="20"/>
    </location>
</feature>
<dbReference type="Proteomes" id="UP000574390">
    <property type="component" value="Unassembled WGS sequence"/>
</dbReference>
<name>A0A7J6TCM4_PEROL</name>
<organism evidence="2 3">
    <name type="scientific">Perkinsus olseni</name>
    <name type="common">Perkinsus atlanticus</name>
    <dbReference type="NCBI Taxonomy" id="32597"/>
    <lineage>
        <taxon>Eukaryota</taxon>
        <taxon>Sar</taxon>
        <taxon>Alveolata</taxon>
        <taxon>Perkinsozoa</taxon>
        <taxon>Perkinsea</taxon>
        <taxon>Perkinsida</taxon>
        <taxon>Perkinsidae</taxon>
        <taxon>Perkinsus</taxon>
    </lineage>
</organism>
<feature type="non-terminal residue" evidence="2">
    <location>
        <position position="367"/>
    </location>
</feature>
<comment type="caution">
    <text evidence="2">The sequence shown here is derived from an EMBL/GenBank/DDBJ whole genome shotgun (WGS) entry which is preliminary data.</text>
</comment>
<reference evidence="2 3" key="1">
    <citation type="submission" date="2020-04" db="EMBL/GenBank/DDBJ databases">
        <title>Perkinsus olseni comparative genomics.</title>
        <authorList>
            <person name="Bogema D.R."/>
        </authorList>
    </citation>
    <scope>NUCLEOTIDE SEQUENCE [LARGE SCALE GENOMIC DNA]</scope>
    <source>
        <strain evidence="2">ATCC PRA-205</strain>
    </source>
</reference>
<protein>
    <submittedName>
        <fullName evidence="2">Uncharacterized protein</fullName>
    </submittedName>
</protein>
<gene>
    <name evidence="2" type="ORF">FOZ62_028212</name>
</gene>
<evidence type="ECO:0000256" key="1">
    <source>
        <dbReference type="SAM" id="SignalP"/>
    </source>
</evidence>
<dbReference type="EMBL" id="JABANM010008706">
    <property type="protein sequence ID" value="KAF4742156.1"/>
    <property type="molecule type" value="Genomic_DNA"/>
</dbReference>
<accession>A0A7J6TCM4</accession>
<feature type="chain" id="PRO_5029443104" evidence="1">
    <location>
        <begin position="21"/>
        <end position="367"/>
    </location>
</feature>